<reference evidence="4 5" key="1">
    <citation type="journal article" date="2020" name="Genomics">
        <title>Complete, high-quality genomes from long-read metagenomic sequencing of two wolf lichen thalli reveals enigmatic genome architecture.</title>
        <authorList>
            <person name="McKenzie S.K."/>
            <person name="Walston R.F."/>
            <person name="Allen J.L."/>
        </authorList>
    </citation>
    <scope>NUCLEOTIDE SEQUENCE [LARGE SCALE GENOMIC DNA]</scope>
    <source>
        <strain evidence="4">WasteWater1</strain>
    </source>
</reference>
<dbReference type="PROSITE" id="PS50157">
    <property type="entry name" value="ZINC_FINGER_C2H2_2"/>
    <property type="match status" value="1"/>
</dbReference>
<feature type="region of interest" description="Disordered" evidence="2">
    <location>
        <begin position="399"/>
        <end position="447"/>
    </location>
</feature>
<keyword evidence="1" id="KW-0479">Metal-binding</keyword>
<dbReference type="InterPro" id="IPR036236">
    <property type="entry name" value="Znf_C2H2_sf"/>
</dbReference>
<feature type="compositionally biased region" description="Low complexity" evidence="2">
    <location>
        <begin position="751"/>
        <end position="767"/>
    </location>
</feature>
<feature type="region of interest" description="Disordered" evidence="2">
    <location>
        <begin position="462"/>
        <end position="501"/>
    </location>
</feature>
<dbReference type="AlphaFoldDB" id="A0A8H6FKG0"/>
<feature type="compositionally biased region" description="Polar residues" evidence="2">
    <location>
        <begin position="741"/>
        <end position="750"/>
    </location>
</feature>
<comment type="caution">
    <text evidence="4">The sequence shown here is derived from an EMBL/GenBank/DDBJ whole genome shotgun (WGS) entry which is preliminary data.</text>
</comment>
<keyword evidence="5" id="KW-1185">Reference proteome</keyword>
<dbReference type="Gene3D" id="3.90.1200.10">
    <property type="match status" value="1"/>
</dbReference>
<evidence type="ECO:0000313" key="4">
    <source>
        <dbReference type="EMBL" id="KAF6230199.1"/>
    </source>
</evidence>
<keyword evidence="1" id="KW-0863">Zinc-finger</keyword>
<organism evidence="4 5">
    <name type="scientific">Letharia lupina</name>
    <dbReference type="NCBI Taxonomy" id="560253"/>
    <lineage>
        <taxon>Eukaryota</taxon>
        <taxon>Fungi</taxon>
        <taxon>Dikarya</taxon>
        <taxon>Ascomycota</taxon>
        <taxon>Pezizomycotina</taxon>
        <taxon>Lecanoromycetes</taxon>
        <taxon>OSLEUM clade</taxon>
        <taxon>Lecanoromycetidae</taxon>
        <taxon>Lecanorales</taxon>
        <taxon>Lecanorineae</taxon>
        <taxon>Parmeliaceae</taxon>
        <taxon>Letharia</taxon>
    </lineage>
</organism>
<feature type="compositionally biased region" description="Basic and acidic residues" evidence="2">
    <location>
        <begin position="519"/>
        <end position="531"/>
    </location>
</feature>
<protein>
    <recommendedName>
        <fullName evidence="3">C2H2-type domain-containing protein</fullName>
    </recommendedName>
</protein>
<accession>A0A8H6FKG0</accession>
<evidence type="ECO:0000256" key="1">
    <source>
        <dbReference type="PROSITE-ProRule" id="PRU00042"/>
    </source>
</evidence>
<keyword evidence="1" id="KW-0862">Zinc</keyword>
<dbReference type="PANTHER" id="PTHR47829">
    <property type="entry name" value="HYDROLASE, PUTATIVE (AFU_ORTHOLOGUE AFUA_1G12880)-RELATED"/>
    <property type="match status" value="1"/>
</dbReference>
<dbReference type="CDD" id="cd05154">
    <property type="entry name" value="ACAD10_11_N-like"/>
    <property type="match status" value="1"/>
</dbReference>
<feature type="compositionally biased region" description="Polar residues" evidence="2">
    <location>
        <begin position="605"/>
        <end position="621"/>
    </location>
</feature>
<dbReference type="InterPro" id="IPR041726">
    <property type="entry name" value="ACAD10_11_N"/>
</dbReference>
<dbReference type="RefSeq" id="XP_037157456.1">
    <property type="nucleotide sequence ID" value="XM_037295455.1"/>
</dbReference>
<dbReference type="Gene3D" id="3.30.200.20">
    <property type="entry name" value="Phosphorylase Kinase, domain 1"/>
    <property type="match status" value="1"/>
</dbReference>
<gene>
    <name evidence="4" type="ORF">HO133_004538</name>
</gene>
<dbReference type="PANTHER" id="PTHR47829:SF1">
    <property type="entry name" value="HAD FAMILY PHOSPHATASE"/>
    <property type="match status" value="1"/>
</dbReference>
<dbReference type="SUPFAM" id="SSF57667">
    <property type="entry name" value="beta-beta-alpha zinc fingers"/>
    <property type="match status" value="1"/>
</dbReference>
<dbReference type="EMBL" id="JACCJB010000002">
    <property type="protein sequence ID" value="KAF6230199.1"/>
    <property type="molecule type" value="Genomic_DNA"/>
</dbReference>
<feature type="domain" description="C2H2-type" evidence="3">
    <location>
        <begin position="797"/>
        <end position="827"/>
    </location>
</feature>
<dbReference type="SUPFAM" id="SSF56112">
    <property type="entry name" value="Protein kinase-like (PK-like)"/>
    <property type="match status" value="1"/>
</dbReference>
<feature type="compositionally biased region" description="Acidic residues" evidence="2">
    <location>
        <begin position="476"/>
        <end position="485"/>
    </location>
</feature>
<dbReference type="GO" id="GO:0008270">
    <property type="term" value="F:zinc ion binding"/>
    <property type="evidence" value="ECO:0007669"/>
    <property type="project" value="UniProtKB-KW"/>
</dbReference>
<evidence type="ECO:0000313" key="5">
    <source>
        <dbReference type="Proteomes" id="UP000593566"/>
    </source>
</evidence>
<feature type="region of interest" description="Disordered" evidence="2">
    <location>
        <begin position="650"/>
        <end position="780"/>
    </location>
</feature>
<dbReference type="InterPro" id="IPR013087">
    <property type="entry name" value="Znf_C2H2_type"/>
</dbReference>
<name>A0A8H6FKG0_9LECA</name>
<feature type="compositionally biased region" description="Polar residues" evidence="2">
    <location>
        <begin position="669"/>
        <end position="679"/>
    </location>
</feature>
<dbReference type="Gene3D" id="3.30.160.60">
    <property type="entry name" value="Classic Zinc Finger"/>
    <property type="match status" value="1"/>
</dbReference>
<dbReference type="InterPro" id="IPR052898">
    <property type="entry name" value="ACAD10-like"/>
</dbReference>
<evidence type="ECO:0000256" key="2">
    <source>
        <dbReference type="SAM" id="MobiDB-lite"/>
    </source>
</evidence>
<feature type="compositionally biased region" description="Low complexity" evidence="2">
    <location>
        <begin position="622"/>
        <end position="631"/>
    </location>
</feature>
<evidence type="ECO:0000259" key="3">
    <source>
        <dbReference type="PROSITE" id="PS50157"/>
    </source>
</evidence>
<dbReference type="InterPro" id="IPR002575">
    <property type="entry name" value="Aminoglycoside_PTrfase"/>
</dbReference>
<feature type="compositionally biased region" description="Basic and acidic residues" evidence="2">
    <location>
        <begin position="545"/>
        <end position="556"/>
    </location>
</feature>
<dbReference type="InterPro" id="IPR011009">
    <property type="entry name" value="Kinase-like_dom_sf"/>
</dbReference>
<dbReference type="Pfam" id="PF01636">
    <property type="entry name" value="APH"/>
    <property type="match status" value="1"/>
</dbReference>
<dbReference type="SMART" id="SM00355">
    <property type="entry name" value="ZnF_C2H2"/>
    <property type="match status" value="3"/>
</dbReference>
<feature type="compositionally biased region" description="Polar residues" evidence="2">
    <location>
        <begin position="573"/>
        <end position="583"/>
    </location>
</feature>
<sequence length="919" mass="101359">MAGAVRQPINVASLSTYIEKNIADIKLPICLKQFGFGQSNPTYQLRAGDGRKYVLRKKPPGKLLSKTAHQVEREFRIIHALESTDVPVPKAYWLCEDTTVIDTAFYVMEYLDGRIFEDASFPGINAEERNQMWQDAVVTLAKLHRVSPSSVGLSSFGKHSGFYDRQIKTFSTISAAQAQAIDVETKTRVGKTPHYEDVVEFLRDPKSQPQDRGTLIHGDYKIDNLVYHQTEPRVIGILDWEMSTIGHPLSDLSNLLSPYSFADNPPNDALSVRTNLAFRPSASTPGLPSRSQCVQWYTEVAGWDPSSEVDWGDAFAAFRNGVIMQGIAARYAQRQASSEKAKEIGDLMGPYGEFSWCLIERWKKKAAKKWGGRPDGFKLAAETYDSDDGLIQRSPPLVPRIVNLKPSPSPDYLSPPESSPTPERLSRSSNLNSKGKKRHPKAQASQGDAVLIGFMGGLNHPDLATKAGEVPLPQSDDSDVDDPMDVDGREQTDENNPACDKNIDLVHLAENALPLLERNNGHDTSKNEHSRPARPKILTQTSLPEPKDVIHVKTEYRQSSPSPGANPPKRTKYGSNASHSPSRSAHRKGDPDSAAISPMLRRFTIPNSERSPTETLPAMQQSPPSSSSKSPNGQHSLPSLRAIQLEPLLDGRSPKENAPHGINRPPFPLSNTPVTSPPMSSIAPRPAQYPSPQTLMNGHFHQPYPHGQPSPAYSDASPRDSANMSPPGKPIHSQYFPGGRTPQSEELTPQSAESHLSTSSFSTVSSPHPHPLDMDRSRPVLPPLSGMAGGSLIIGNFKCEHAGCTAPAFQTQYLLNSHANVHSQNRPHYCPVEGCARSEGGKGFKRKNEMIRHGLVHESPGYICPFCPEREHKYPRPDNLQRHVRVNHIDKDTNDPQLREVLAQRCEGGSRGRRRRLGS</sequence>
<dbReference type="Proteomes" id="UP000593566">
    <property type="component" value="Unassembled WGS sequence"/>
</dbReference>
<dbReference type="GeneID" id="59332946"/>
<proteinExistence type="predicted"/>
<feature type="region of interest" description="Disordered" evidence="2">
    <location>
        <begin position="518"/>
        <end position="637"/>
    </location>
</feature>